<dbReference type="Gene3D" id="1.10.357.10">
    <property type="entry name" value="Tetracycline Repressor, domain 2"/>
    <property type="match status" value="1"/>
</dbReference>
<evidence type="ECO:0000259" key="6">
    <source>
        <dbReference type="PROSITE" id="PS50977"/>
    </source>
</evidence>
<proteinExistence type="predicted"/>
<dbReference type="SUPFAM" id="SSF46689">
    <property type="entry name" value="Homeodomain-like"/>
    <property type="match status" value="1"/>
</dbReference>
<dbReference type="InterPro" id="IPR050109">
    <property type="entry name" value="HTH-type_TetR-like_transc_reg"/>
</dbReference>
<reference evidence="8" key="1">
    <citation type="journal article" date="2019" name="Int. J. Syst. Evol. Microbiol.">
        <title>The Global Catalogue of Microorganisms (GCM) 10K type strain sequencing project: providing services to taxonomists for standard genome sequencing and annotation.</title>
        <authorList>
            <consortium name="The Broad Institute Genomics Platform"/>
            <consortium name="The Broad Institute Genome Sequencing Center for Infectious Disease"/>
            <person name="Wu L."/>
            <person name="Ma J."/>
        </authorList>
    </citation>
    <scope>NUCLEOTIDE SEQUENCE [LARGE SCALE GENOMIC DNA]</scope>
    <source>
        <strain evidence="8">CGMCC 1.6774</strain>
    </source>
</reference>
<dbReference type="Pfam" id="PF00440">
    <property type="entry name" value="TetR_N"/>
    <property type="match status" value="1"/>
</dbReference>
<feature type="domain" description="HTH tetR-type" evidence="6">
    <location>
        <begin position="57"/>
        <end position="117"/>
    </location>
</feature>
<name>A0ABW5AM93_9BRAD</name>
<gene>
    <name evidence="7" type="ORF">ACFSOX_15830</name>
</gene>
<dbReference type="Pfam" id="PF17939">
    <property type="entry name" value="TetR_C_30"/>
    <property type="match status" value="1"/>
</dbReference>
<organism evidence="7 8">
    <name type="scientific">Rhodoplanes azumiensis</name>
    <dbReference type="NCBI Taxonomy" id="1897628"/>
    <lineage>
        <taxon>Bacteria</taxon>
        <taxon>Pseudomonadati</taxon>
        <taxon>Pseudomonadota</taxon>
        <taxon>Alphaproteobacteria</taxon>
        <taxon>Hyphomicrobiales</taxon>
        <taxon>Nitrobacteraceae</taxon>
        <taxon>Rhodoplanes</taxon>
    </lineage>
</organism>
<evidence type="ECO:0000256" key="1">
    <source>
        <dbReference type="ARBA" id="ARBA00023015"/>
    </source>
</evidence>
<evidence type="ECO:0000313" key="7">
    <source>
        <dbReference type="EMBL" id="MFD2183625.1"/>
    </source>
</evidence>
<dbReference type="PANTHER" id="PTHR30055">
    <property type="entry name" value="HTH-TYPE TRANSCRIPTIONAL REGULATOR RUTR"/>
    <property type="match status" value="1"/>
</dbReference>
<accession>A0ABW5AM93</accession>
<dbReference type="InterPro" id="IPR036271">
    <property type="entry name" value="Tet_transcr_reg_TetR-rel_C_sf"/>
</dbReference>
<sequence>MTSIPPRDRTMTPADPDSETPLRKRRRKPAAPTGATATSRPPAAASRKRPAATAEEPSRRAKILRAAERLFAQEGFHGASMRDIAEAAGVGLSIVVYHFETKQNLYRAVFAEHEKLFGERLAELHAITDLHAPDAVERIVTAFVMPVMRQQARPDGKYYSMLTVREASDPHERSRGILRDYYDPMAREFIAALQRALPDKSPEYLHWAYLFAVGALVMNFFDERMSRLSKHRYKPGDLPTKGRFLVRFITAGIMAGPDVPPDGAPPSA</sequence>
<protein>
    <submittedName>
        <fullName evidence="7">TetR/AcrR family transcriptional regulator</fullName>
    </submittedName>
</protein>
<evidence type="ECO:0000256" key="2">
    <source>
        <dbReference type="ARBA" id="ARBA00023125"/>
    </source>
</evidence>
<keyword evidence="8" id="KW-1185">Reference proteome</keyword>
<evidence type="ECO:0000313" key="8">
    <source>
        <dbReference type="Proteomes" id="UP001597314"/>
    </source>
</evidence>
<dbReference type="InterPro" id="IPR001647">
    <property type="entry name" value="HTH_TetR"/>
</dbReference>
<dbReference type="PRINTS" id="PR00455">
    <property type="entry name" value="HTHTETR"/>
</dbReference>
<feature type="compositionally biased region" description="Basic and acidic residues" evidence="5">
    <location>
        <begin position="1"/>
        <end position="10"/>
    </location>
</feature>
<dbReference type="InterPro" id="IPR041586">
    <property type="entry name" value="PsrA_TetR_C"/>
</dbReference>
<dbReference type="SUPFAM" id="SSF48498">
    <property type="entry name" value="Tetracyclin repressor-like, C-terminal domain"/>
    <property type="match status" value="1"/>
</dbReference>
<feature type="region of interest" description="Disordered" evidence="5">
    <location>
        <begin position="1"/>
        <end position="59"/>
    </location>
</feature>
<keyword evidence="2 4" id="KW-0238">DNA-binding</keyword>
<evidence type="ECO:0000256" key="3">
    <source>
        <dbReference type="ARBA" id="ARBA00023163"/>
    </source>
</evidence>
<keyword evidence="1" id="KW-0805">Transcription regulation</keyword>
<dbReference type="InterPro" id="IPR009057">
    <property type="entry name" value="Homeodomain-like_sf"/>
</dbReference>
<feature type="compositionally biased region" description="Low complexity" evidence="5">
    <location>
        <begin position="30"/>
        <end position="45"/>
    </location>
</feature>
<dbReference type="Proteomes" id="UP001597314">
    <property type="component" value="Unassembled WGS sequence"/>
</dbReference>
<dbReference type="EMBL" id="JBHUIW010000018">
    <property type="protein sequence ID" value="MFD2183625.1"/>
    <property type="molecule type" value="Genomic_DNA"/>
</dbReference>
<dbReference type="PROSITE" id="PS50977">
    <property type="entry name" value="HTH_TETR_2"/>
    <property type="match status" value="1"/>
</dbReference>
<evidence type="ECO:0000256" key="4">
    <source>
        <dbReference type="PROSITE-ProRule" id="PRU00335"/>
    </source>
</evidence>
<keyword evidence="3" id="KW-0804">Transcription</keyword>
<dbReference type="PANTHER" id="PTHR30055:SF234">
    <property type="entry name" value="HTH-TYPE TRANSCRIPTIONAL REGULATOR BETI"/>
    <property type="match status" value="1"/>
</dbReference>
<evidence type="ECO:0000256" key="5">
    <source>
        <dbReference type="SAM" id="MobiDB-lite"/>
    </source>
</evidence>
<comment type="caution">
    <text evidence="7">The sequence shown here is derived from an EMBL/GenBank/DDBJ whole genome shotgun (WGS) entry which is preliminary data.</text>
</comment>
<feature type="DNA-binding region" description="H-T-H motif" evidence="4">
    <location>
        <begin position="80"/>
        <end position="99"/>
    </location>
</feature>
<dbReference type="RefSeq" id="WP_378478779.1">
    <property type="nucleotide sequence ID" value="NZ_JBHUIW010000018.1"/>
</dbReference>